<comment type="caution">
    <text evidence="6">The sequence shown here is derived from an EMBL/GenBank/DDBJ whole genome shotgun (WGS) entry which is preliminary data.</text>
</comment>
<proteinExistence type="inferred from homology"/>
<evidence type="ECO:0000256" key="1">
    <source>
        <dbReference type="ARBA" id="ARBA00006643"/>
    </source>
</evidence>
<evidence type="ECO:0000313" key="7">
    <source>
        <dbReference type="Proteomes" id="UP001154282"/>
    </source>
</evidence>
<dbReference type="Proteomes" id="UP001154282">
    <property type="component" value="Unassembled WGS sequence"/>
</dbReference>
<dbReference type="FunFam" id="1.25.40.10:FF:000679">
    <property type="entry name" value="Pentatricopeptide repeat-containing protein At5g03800"/>
    <property type="match status" value="1"/>
</dbReference>
<feature type="repeat" description="PPR" evidence="3">
    <location>
        <begin position="237"/>
        <end position="272"/>
    </location>
</feature>
<organism evidence="6 7">
    <name type="scientific">Linum tenue</name>
    <dbReference type="NCBI Taxonomy" id="586396"/>
    <lineage>
        <taxon>Eukaryota</taxon>
        <taxon>Viridiplantae</taxon>
        <taxon>Streptophyta</taxon>
        <taxon>Embryophyta</taxon>
        <taxon>Tracheophyta</taxon>
        <taxon>Spermatophyta</taxon>
        <taxon>Magnoliopsida</taxon>
        <taxon>eudicotyledons</taxon>
        <taxon>Gunneridae</taxon>
        <taxon>Pentapetalae</taxon>
        <taxon>rosids</taxon>
        <taxon>fabids</taxon>
        <taxon>Malpighiales</taxon>
        <taxon>Linaceae</taxon>
        <taxon>Linum</taxon>
    </lineage>
</organism>
<dbReference type="Pfam" id="PF13041">
    <property type="entry name" value="PPR_2"/>
    <property type="match status" value="2"/>
</dbReference>
<dbReference type="InterPro" id="IPR002885">
    <property type="entry name" value="PPR_rpt"/>
</dbReference>
<dbReference type="GO" id="GO:0008270">
    <property type="term" value="F:zinc ion binding"/>
    <property type="evidence" value="ECO:0007669"/>
    <property type="project" value="InterPro"/>
</dbReference>
<protein>
    <recommendedName>
        <fullName evidence="5">DYW domain-containing protein</fullName>
    </recommendedName>
</protein>
<dbReference type="NCBIfam" id="TIGR00756">
    <property type="entry name" value="PPR"/>
    <property type="match status" value="2"/>
</dbReference>
<evidence type="ECO:0000256" key="2">
    <source>
        <dbReference type="ARBA" id="ARBA00022737"/>
    </source>
</evidence>
<dbReference type="InterPro" id="IPR046960">
    <property type="entry name" value="PPR_At4g14850-like_plant"/>
</dbReference>
<reference evidence="6" key="1">
    <citation type="submission" date="2022-08" db="EMBL/GenBank/DDBJ databases">
        <authorList>
            <person name="Gutierrez-Valencia J."/>
        </authorList>
    </citation>
    <scope>NUCLEOTIDE SEQUENCE</scope>
</reference>
<dbReference type="InterPro" id="IPR046848">
    <property type="entry name" value="E_motif"/>
</dbReference>
<dbReference type="Gene3D" id="1.25.40.10">
    <property type="entry name" value="Tetratricopeptide repeat domain"/>
    <property type="match status" value="4"/>
</dbReference>
<dbReference type="InterPro" id="IPR032867">
    <property type="entry name" value="DYW_dom"/>
</dbReference>
<accession>A0AAV0JFN6</accession>
<dbReference type="InterPro" id="IPR011990">
    <property type="entry name" value="TPR-like_helical_dom_sf"/>
</dbReference>
<sequence length="913" mass="101196">MIQSSAAAIILPCFPTQSPFHFPSKPARGGHVAPPFISNPSGALHVRCRSTSSVQARLPEEASSVRKHNQGIEPNFHPFRSSNSSSTERGDDDDDDDADSFVDVDNLLYLLRFSTKYSDVELVRAVHASILKIEEDTHLGNVLIGAYLKLGLVLDAYQVFKNLSEPNVVSYSSLISGFAKSNREFEAAELFFRMRSSGVEPNEYSFVAILTACMRASRFELGCQVHALGIKMGFTDYVFVANALMALYGKSGGCLDSAIQLFEEMPERDITSWNTVISSLVDGSLYEKALKFGRDLVKIDEFRVDELTLLTLLTACTGCHAVKQGKEIHGHATRLGLATSLSLCNAMIGFYSKCGTIENALTVFDTMQIRDVITWTQLISAYMEFGLVDSAVKTFEKMPERNAISYNAILAGFSHNSQGLNALNFFTMMVRNGVELSDFSLTSVITACGLLADLETSRQIHGFVTKFGYGSNAHIEASLLDMYTRCGRMRDAEILYSTQNNPIALTSMMSGYARNGQPDEAISHFHRSLSEGKLAMDEAALTTALGVCGALGFRELGKQIHSFVVKAGFEADVGVGNSLVSMYSKCGEMDEAIKSFDAMSARDVVSWNSLIAGHVLHREGDKALALWSSMEKAGVRPDSITFVLLISAYKHTSSDLVDHCRTMFLSMKPTYGIEPASEHYASFVGVLGSWGFVEEAEEMILELPFEPDVSIWRALLDSCRLHVNTTVGRRVAKRILAMEPRDPSTFVLISNLYSASGRWHCAEATRQEMREKGMMRKQPCRSWIIHENEIHSFYARDVSHPQSMDIYRGLEVLILECMRAGYEPDTSFVLQEVEEYQKKEFLFYHSAKLAATYGLLTTSPGQVIRVVKNVVVCGDCHSFLKHVSAVSGREISLRDGSGFHFFSDGQCSCRDYW</sequence>
<evidence type="ECO:0000256" key="3">
    <source>
        <dbReference type="PROSITE-ProRule" id="PRU00708"/>
    </source>
</evidence>
<gene>
    <name evidence="6" type="ORF">LITE_LOCUS13849</name>
</gene>
<dbReference type="PANTHER" id="PTHR47926">
    <property type="entry name" value="PENTATRICOPEPTIDE REPEAT-CONTAINING PROTEIN"/>
    <property type="match status" value="1"/>
</dbReference>
<evidence type="ECO:0000259" key="5">
    <source>
        <dbReference type="Pfam" id="PF14432"/>
    </source>
</evidence>
<feature type="repeat" description="PPR" evidence="3">
    <location>
        <begin position="603"/>
        <end position="637"/>
    </location>
</feature>
<dbReference type="FunFam" id="1.25.40.10:FF:002102">
    <property type="entry name" value="Pentatricopeptide repeat-containing protein103"/>
    <property type="match status" value="1"/>
</dbReference>
<name>A0AAV0JFN6_9ROSI</name>
<dbReference type="Pfam" id="PF01535">
    <property type="entry name" value="PPR"/>
    <property type="match status" value="7"/>
</dbReference>
<evidence type="ECO:0000256" key="4">
    <source>
        <dbReference type="SAM" id="MobiDB-lite"/>
    </source>
</evidence>
<keyword evidence="2" id="KW-0677">Repeat</keyword>
<dbReference type="Pfam" id="PF20431">
    <property type="entry name" value="E_motif"/>
    <property type="match status" value="1"/>
</dbReference>
<feature type="repeat" description="PPR" evidence="3">
    <location>
        <begin position="501"/>
        <end position="535"/>
    </location>
</feature>
<feature type="region of interest" description="Disordered" evidence="4">
    <location>
        <begin position="57"/>
        <end position="97"/>
    </location>
</feature>
<dbReference type="PROSITE" id="PS51375">
    <property type="entry name" value="PPR"/>
    <property type="match status" value="5"/>
</dbReference>
<dbReference type="FunFam" id="1.25.40.10:FF:000073">
    <property type="entry name" value="Pentatricopeptide repeat-containing protein chloroplastic"/>
    <property type="match status" value="1"/>
</dbReference>
<comment type="similarity">
    <text evidence="1">Belongs to the PPR family. PCMP-H subfamily.</text>
</comment>
<feature type="repeat" description="PPR" evidence="3">
    <location>
        <begin position="371"/>
        <end position="405"/>
    </location>
</feature>
<evidence type="ECO:0000313" key="6">
    <source>
        <dbReference type="EMBL" id="CAI0408175.1"/>
    </source>
</evidence>
<dbReference type="EMBL" id="CAMGYJ010000004">
    <property type="protein sequence ID" value="CAI0408175.1"/>
    <property type="molecule type" value="Genomic_DNA"/>
</dbReference>
<dbReference type="GO" id="GO:0009451">
    <property type="term" value="P:RNA modification"/>
    <property type="evidence" value="ECO:0007669"/>
    <property type="project" value="InterPro"/>
</dbReference>
<dbReference type="Pfam" id="PF14432">
    <property type="entry name" value="DYW_deaminase"/>
    <property type="match status" value="1"/>
</dbReference>
<feature type="domain" description="DYW" evidence="5">
    <location>
        <begin position="821"/>
        <end position="913"/>
    </location>
</feature>
<keyword evidence="7" id="KW-1185">Reference proteome</keyword>
<dbReference type="AlphaFoldDB" id="A0AAV0JFN6"/>
<dbReference type="PANTHER" id="PTHR47926:SF512">
    <property type="entry name" value="REPEAT (PPR) SUPERFAMILY PROTEIN, PUTATIVE-RELATED"/>
    <property type="match status" value="1"/>
</dbReference>
<feature type="repeat" description="PPR" evidence="3">
    <location>
        <begin position="167"/>
        <end position="201"/>
    </location>
</feature>
<dbReference type="GO" id="GO:0003723">
    <property type="term" value="F:RNA binding"/>
    <property type="evidence" value="ECO:0007669"/>
    <property type="project" value="InterPro"/>
</dbReference>